<dbReference type="SUPFAM" id="SSF51735">
    <property type="entry name" value="NAD(P)-binding Rossmann-fold domains"/>
    <property type="match status" value="1"/>
</dbReference>
<dbReference type="CDD" id="cd05284">
    <property type="entry name" value="arabinose_DH_like"/>
    <property type="match status" value="1"/>
</dbReference>
<proteinExistence type="inferred from homology"/>
<dbReference type="Pfam" id="PF08240">
    <property type="entry name" value="ADH_N"/>
    <property type="match status" value="1"/>
</dbReference>
<evidence type="ECO:0000256" key="2">
    <source>
        <dbReference type="ARBA" id="ARBA00008072"/>
    </source>
</evidence>
<dbReference type="PROSITE" id="PS00059">
    <property type="entry name" value="ADH_ZINC"/>
    <property type="match status" value="1"/>
</dbReference>
<comment type="caution">
    <text evidence="9">The sequence shown here is derived from an EMBL/GenBank/DDBJ whole genome shotgun (WGS) entry which is preliminary data.</text>
</comment>
<dbReference type="GO" id="GO:0008270">
    <property type="term" value="F:zinc ion binding"/>
    <property type="evidence" value="ECO:0007669"/>
    <property type="project" value="InterPro"/>
</dbReference>
<dbReference type="PATRIC" id="fig|378806.16.peg.2540"/>
<dbReference type="Proteomes" id="UP000032702">
    <property type="component" value="Unassembled WGS sequence"/>
</dbReference>
<dbReference type="Pfam" id="PF00107">
    <property type="entry name" value="ADH_zinc_N"/>
    <property type="match status" value="1"/>
</dbReference>
<dbReference type="InterPro" id="IPR002328">
    <property type="entry name" value="ADH_Zn_CS"/>
</dbReference>
<keyword evidence="6 9" id="KW-0560">Oxidoreductase</keyword>
<dbReference type="Gene3D" id="3.90.180.10">
    <property type="entry name" value="Medium-chain alcohol dehydrogenases, catalytic domain"/>
    <property type="match status" value="1"/>
</dbReference>
<keyword evidence="5 7" id="KW-0862">Zinc</keyword>
<gene>
    <name evidence="9" type="ORF">STIAU_2227</name>
</gene>
<dbReference type="AlphaFoldDB" id="Q08T64"/>
<dbReference type="PANTHER" id="PTHR42940:SF8">
    <property type="entry name" value="VACUOLAR PROTEIN SORTING-ASSOCIATED PROTEIN 11"/>
    <property type="match status" value="1"/>
</dbReference>
<evidence type="ECO:0000259" key="8">
    <source>
        <dbReference type="SMART" id="SM00829"/>
    </source>
</evidence>
<organism evidence="9 10">
    <name type="scientific">Stigmatella aurantiaca (strain DW4/3-1)</name>
    <dbReference type="NCBI Taxonomy" id="378806"/>
    <lineage>
        <taxon>Bacteria</taxon>
        <taxon>Pseudomonadati</taxon>
        <taxon>Myxococcota</taxon>
        <taxon>Myxococcia</taxon>
        <taxon>Myxococcales</taxon>
        <taxon>Cystobacterineae</taxon>
        <taxon>Archangiaceae</taxon>
        <taxon>Stigmatella</taxon>
    </lineage>
</organism>
<evidence type="ECO:0000256" key="4">
    <source>
        <dbReference type="ARBA" id="ARBA00022723"/>
    </source>
</evidence>
<comment type="similarity">
    <text evidence="2 7">Belongs to the zinc-containing alcohol dehydrogenase family.</text>
</comment>
<evidence type="ECO:0000256" key="7">
    <source>
        <dbReference type="RuleBase" id="RU361277"/>
    </source>
</evidence>
<evidence type="ECO:0000313" key="9">
    <source>
        <dbReference type="EMBL" id="EAU63654.1"/>
    </source>
</evidence>
<evidence type="ECO:0000256" key="3">
    <source>
        <dbReference type="ARBA" id="ARBA00013190"/>
    </source>
</evidence>
<reference evidence="9 10" key="1">
    <citation type="submission" date="2006-04" db="EMBL/GenBank/DDBJ databases">
        <authorList>
            <person name="Nierman W.C."/>
        </authorList>
    </citation>
    <scope>NUCLEOTIDE SEQUENCE [LARGE SCALE GENOMIC DNA]</scope>
    <source>
        <strain evidence="9 10">DW4/3-1</strain>
    </source>
</reference>
<feature type="domain" description="Enoyl reductase (ER)" evidence="8">
    <location>
        <begin position="28"/>
        <end position="368"/>
    </location>
</feature>
<dbReference type="InterPro" id="IPR036291">
    <property type="entry name" value="NAD(P)-bd_dom_sf"/>
</dbReference>
<dbReference type="PANTHER" id="PTHR42940">
    <property type="entry name" value="ALCOHOL DEHYDROGENASE 1-RELATED"/>
    <property type="match status" value="1"/>
</dbReference>
<protein>
    <recommendedName>
        <fullName evidence="3">alcohol dehydrogenase</fullName>
        <ecNumber evidence="3">1.1.1.1</ecNumber>
    </recommendedName>
</protein>
<evidence type="ECO:0000256" key="5">
    <source>
        <dbReference type="ARBA" id="ARBA00022833"/>
    </source>
</evidence>
<sequence length="372" mass="39482">MACSMPCQPWPRRLLPPRHGRGVDVQTKAYQLIAWQQPPELRAVDVREPGPGEVLIKVGGAGTCRTDLNLMGMPAGAMPYTLPFTLGHETAGWVEALGAGVTGLERGEPVLVYGPWGCGRCGPCRQGAENHCERVFELRSHGGGVGRDGGLAHYLLVPSSRLLVPLGSLDPRDAAPLTDAALTPYHAIKKALPLLVPGSTAVVIGAGGLGQMALQLLSALSPTRVIAVDASPEKLARARELGVPDAVLADTQTAAHLRELTHGRGAELVLDLVGTNETLALAAQALRPRGQLTLVGLSGGVLPFHFFALPLECQVVAPYWGTLPELMEVLALAEAGRLRMTVERFPLERVAEAYQRMREGTLKGRAVITPHG</sequence>
<evidence type="ECO:0000256" key="1">
    <source>
        <dbReference type="ARBA" id="ARBA00001947"/>
    </source>
</evidence>
<dbReference type="Gene3D" id="3.40.50.720">
    <property type="entry name" value="NAD(P)-binding Rossmann-like Domain"/>
    <property type="match status" value="1"/>
</dbReference>
<evidence type="ECO:0000256" key="6">
    <source>
        <dbReference type="ARBA" id="ARBA00023002"/>
    </source>
</evidence>
<dbReference type="InterPro" id="IPR020843">
    <property type="entry name" value="ER"/>
</dbReference>
<dbReference type="EMBL" id="AAMD01000152">
    <property type="protein sequence ID" value="EAU63654.1"/>
    <property type="molecule type" value="Genomic_DNA"/>
</dbReference>
<dbReference type="InterPro" id="IPR011032">
    <property type="entry name" value="GroES-like_sf"/>
</dbReference>
<comment type="cofactor">
    <cofactor evidence="1 7">
        <name>Zn(2+)</name>
        <dbReference type="ChEBI" id="CHEBI:29105"/>
    </cofactor>
</comment>
<name>Q08T64_STIAD</name>
<accession>Q08T64</accession>
<dbReference type="InterPro" id="IPR013149">
    <property type="entry name" value="ADH-like_C"/>
</dbReference>
<dbReference type="InterPro" id="IPR013154">
    <property type="entry name" value="ADH-like_N"/>
</dbReference>
<dbReference type="EC" id="1.1.1.1" evidence="3"/>
<evidence type="ECO:0000313" key="10">
    <source>
        <dbReference type="Proteomes" id="UP000032702"/>
    </source>
</evidence>
<dbReference type="SMART" id="SM00829">
    <property type="entry name" value="PKS_ER"/>
    <property type="match status" value="1"/>
</dbReference>
<keyword evidence="4 7" id="KW-0479">Metal-binding</keyword>
<dbReference type="SUPFAM" id="SSF50129">
    <property type="entry name" value="GroES-like"/>
    <property type="match status" value="1"/>
</dbReference>
<dbReference type="GO" id="GO:0004022">
    <property type="term" value="F:alcohol dehydrogenase (NAD+) activity"/>
    <property type="evidence" value="ECO:0007669"/>
    <property type="project" value="UniProtKB-EC"/>
</dbReference>